<dbReference type="AlphaFoldDB" id="A0A8X6GQL2"/>
<proteinExistence type="predicted"/>
<evidence type="ECO:0000313" key="2">
    <source>
        <dbReference type="EMBL" id="GFQ71814.1"/>
    </source>
</evidence>
<feature type="compositionally biased region" description="Basic residues" evidence="1">
    <location>
        <begin position="185"/>
        <end position="194"/>
    </location>
</feature>
<comment type="caution">
    <text evidence="2">The sequence shown here is derived from an EMBL/GenBank/DDBJ whole genome shotgun (WGS) entry which is preliminary data.</text>
</comment>
<keyword evidence="3" id="KW-1185">Reference proteome</keyword>
<feature type="region of interest" description="Disordered" evidence="1">
    <location>
        <begin position="289"/>
        <end position="436"/>
    </location>
</feature>
<reference evidence="2" key="1">
    <citation type="submission" date="2020-07" db="EMBL/GenBank/DDBJ databases">
        <title>Multicomponent nature underlies the extraordinary mechanical properties of spider dragline silk.</title>
        <authorList>
            <person name="Kono N."/>
            <person name="Nakamura H."/>
            <person name="Mori M."/>
            <person name="Yoshida Y."/>
            <person name="Ohtoshi R."/>
            <person name="Malay A.D."/>
            <person name="Moran D.A.P."/>
            <person name="Tomita M."/>
            <person name="Numata K."/>
            <person name="Arakawa K."/>
        </authorList>
    </citation>
    <scope>NUCLEOTIDE SEQUENCE</scope>
</reference>
<dbReference type="GO" id="GO:0006338">
    <property type="term" value="P:chromatin remodeling"/>
    <property type="evidence" value="ECO:0007669"/>
    <property type="project" value="InterPro"/>
</dbReference>
<dbReference type="Proteomes" id="UP000887116">
    <property type="component" value="Unassembled WGS sequence"/>
</dbReference>
<name>A0A8X6GQL2_TRICU</name>
<feature type="compositionally biased region" description="Acidic residues" evidence="1">
    <location>
        <begin position="372"/>
        <end position="386"/>
    </location>
</feature>
<sequence>MDELQSWFEVPAIAHFCYVFRAAFNLIYIEIGELEAAILNMQDPEMCISLEQLIMKLLQGCYDENEVTSVNWEEKLIELFDENCEDDENPLRDNVFAFLSPRSKVEVLFKLCEFRLDADGALEAIKDISPEVMQARCVGKDGQNNVYWYFCDERLYKEDLSIPVKNSRKPQQSTKGKSTKDVIKSVKRSAREKKAKSEDNNKSWSIVCHNTGDWEALIKTFSKSKHKLEKELAKEMKTKYLPVLAEVVSEKDRLLRKRFLELAPKRMSSRISKVQAQKKLEEQMVEEANEKRRLEMEEERVKKEAEKKKQEVEDRRKRAEARQKIIEERSKRAQQRDMMRGFDENDYNSDESDRRHSRSKKGSAHTENESDHSEDEEEEDSNESSNEDASQSESEQFDEGRTNKNETAGESEDESDDSSQRSSNSNVDHSPPVRPSVIQNACNISKWNADIDSKERKIHVLRYPYSVNKRLKTDGSSYTNGPVNISSPNDLQPNYYQESHRYHHSLLERTLNSCSKSASPPPIIRIGFIKSQKRHLMRGKSENFPTNSFYLKYA</sequence>
<dbReference type="EMBL" id="BMAO01021100">
    <property type="protein sequence ID" value="GFQ71814.1"/>
    <property type="molecule type" value="Genomic_DNA"/>
</dbReference>
<evidence type="ECO:0000313" key="3">
    <source>
        <dbReference type="Proteomes" id="UP000887116"/>
    </source>
</evidence>
<dbReference type="GO" id="GO:0090537">
    <property type="term" value="C:CERF complex"/>
    <property type="evidence" value="ECO:0007669"/>
    <property type="project" value="InterPro"/>
</dbReference>
<protein>
    <submittedName>
        <fullName evidence="2">Cat eye syndrome critical region protein 2</fullName>
    </submittedName>
</protein>
<dbReference type="OrthoDB" id="303107at2759"/>
<feature type="compositionally biased region" description="Basic and acidic residues" evidence="1">
    <location>
        <begin position="289"/>
        <end position="343"/>
    </location>
</feature>
<evidence type="ECO:0000256" key="1">
    <source>
        <dbReference type="SAM" id="MobiDB-lite"/>
    </source>
</evidence>
<dbReference type="PANTHER" id="PTHR47092:SF1">
    <property type="entry name" value="CHROMATIN REMODELING REGULATOR CECR2"/>
    <property type="match status" value="1"/>
</dbReference>
<dbReference type="InterPro" id="IPR029614">
    <property type="entry name" value="CECR2"/>
</dbReference>
<accession>A0A8X6GQL2</accession>
<feature type="region of interest" description="Disordered" evidence="1">
    <location>
        <begin position="166"/>
        <end position="197"/>
    </location>
</feature>
<dbReference type="PANTHER" id="PTHR47092">
    <property type="entry name" value="CAT EYE SYNDROME CRITICAL REGION PROTEIN 2"/>
    <property type="match status" value="1"/>
</dbReference>
<organism evidence="2 3">
    <name type="scientific">Trichonephila clavata</name>
    <name type="common">Joro spider</name>
    <name type="synonym">Nephila clavata</name>
    <dbReference type="NCBI Taxonomy" id="2740835"/>
    <lineage>
        <taxon>Eukaryota</taxon>
        <taxon>Metazoa</taxon>
        <taxon>Ecdysozoa</taxon>
        <taxon>Arthropoda</taxon>
        <taxon>Chelicerata</taxon>
        <taxon>Arachnida</taxon>
        <taxon>Araneae</taxon>
        <taxon>Araneomorphae</taxon>
        <taxon>Entelegynae</taxon>
        <taxon>Araneoidea</taxon>
        <taxon>Nephilidae</taxon>
        <taxon>Trichonephila</taxon>
    </lineage>
</organism>
<gene>
    <name evidence="2" type="primary">CECR2</name>
    <name evidence="2" type="ORF">TNCT_11901</name>
</gene>